<dbReference type="EMBL" id="CAADFA010000131">
    <property type="protein sequence ID" value="VFJ53903.1"/>
    <property type="molecule type" value="Genomic_DNA"/>
</dbReference>
<sequence length="91" mass="10604">MPGIVMTNNTPPCPICKAHDWQGIGERIYRVRDADCLDEYARTRYRVLFEKWFPGYDTVTLTSRLCRDCGFITYTPRPEAISLPKFRQDVA</sequence>
<dbReference type="EMBL" id="CAADEZ010000163">
    <property type="protein sequence ID" value="VFJ56153.1"/>
    <property type="molecule type" value="Genomic_DNA"/>
</dbReference>
<evidence type="ECO:0000313" key="1">
    <source>
        <dbReference type="EMBL" id="VFJ53903.1"/>
    </source>
</evidence>
<name>A0A450W7I0_9GAMM</name>
<proteinExistence type="predicted"/>
<evidence type="ECO:0000313" key="3">
    <source>
        <dbReference type="EMBL" id="VFK12948.1"/>
    </source>
</evidence>
<evidence type="ECO:0000313" key="2">
    <source>
        <dbReference type="EMBL" id="VFJ56153.1"/>
    </source>
</evidence>
<dbReference type="EMBL" id="CAADFL010000262">
    <property type="protein sequence ID" value="VFK12948.1"/>
    <property type="molecule type" value="Genomic_DNA"/>
</dbReference>
<reference evidence="3" key="1">
    <citation type="submission" date="2019-02" db="EMBL/GenBank/DDBJ databases">
        <authorList>
            <person name="Gruber-Vodicka R. H."/>
            <person name="Seah K. B. B."/>
        </authorList>
    </citation>
    <scope>NUCLEOTIDE SEQUENCE</scope>
    <source>
        <strain evidence="2">BECK_BZ163</strain>
        <strain evidence="3">BECK_BZ164</strain>
        <strain evidence="1">BECK_BZ165</strain>
    </source>
</reference>
<accession>A0A450W7I0</accession>
<organism evidence="3">
    <name type="scientific">Candidatus Kentrum sp. FM</name>
    <dbReference type="NCBI Taxonomy" id="2126340"/>
    <lineage>
        <taxon>Bacteria</taxon>
        <taxon>Pseudomonadati</taxon>
        <taxon>Pseudomonadota</taxon>
        <taxon>Gammaproteobacteria</taxon>
        <taxon>Candidatus Kentrum</taxon>
    </lineage>
</organism>
<protein>
    <submittedName>
        <fullName evidence="3">Uncharacterized protein</fullName>
    </submittedName>
</protein>
<gene>
    <name evidence="2" type="ORF">BECKFM1743A_GA0114220_101632</name>
    <name evidence="3" type="ORF">BECKFM1743B_GA0114221_102626</name>
    <name evidence="1" type="ORF">BECKFM1743C_GA0114222_101312</name>
</gene>
<dbReference type="AlphaFoldDB" id="A0A450W7I0"/>